<dbReference type="EMBL" id="CAJVPI010000975">
    <property type="protein sequence ID" value="CAG8586090.1"/>
    <property type="molecule type" value="Genomic_DNA"/>
</dbReference>
<evidence type="ECO:0000256" key="1">
    <source>
        <dbReference type="SAM" id="MobiDB-lite"/>
    </source>
</evidence>
<dbReference type="OrthoDB" id="10253744at2759"/>
<evidence type="ECO:0000313" key="2">
    <source>
        <dbReference type="EMBL" id="CAG8586090.1"/>
    </source>
</evidence>
<evidence type="ECO:0000313" key="3">
    <source>
        <dbReference type="Proteomes" id="UP000789739"/>
    </source>
</evidence>
<dbReference type="Pfam" id="PF06999">
    <property type="entry name" value="Suc_Fer-like"/>
    <property type="match status" value="1"/>
</dbReference>
<dbReference type="InterPro" id="IPR036249">
    <property type="entry name" value="Thioredoxin-like_sf"/>
</dbReference>
<feature type="region of interest" description="Disordered" evidence="1">
    <location>
        <begin position="139"/>
        <end position="171"/>
    </location>
</feature>
<protein>
    <submittedName>
        <fullName evidence="2">8122_t:CDS:1</fullName>
    </submittedName>
</protein>
<accession>A0A9N9G5E6</accession>
<dbReference type="CDD" id="cd03062">
    <property type="entry name" value="TRX_Fd_Sucrase"/>
    <property type="match status" value="1"/>
</dbReference>
<feature type="region of interest" description="Disordered" evidence="1">
    <location>
        <begin position="20"/>
        <end position="55"/>
    </location>
</feature>
<feature type="compositionally biased region" description="Polar residues" evidence="1">
    <location>
        <begin position="46"/>
        <end position="55"/>
    </location>
</feature>
<comment type="caution">
    <text evidence="2">The sequence shown here is derived from an EMBL/GenBank/DDBJ whole genome shotgun (WGS) entry which is preliminary data.</text>
</comment>
<reference evidence="2" key="1">
    <citation type="submission" date="2021-06" db="EMBL/GenBank/DDBJ databases">
        <authorList>
            <person name="Kallberg Y."/>
            <person name="Tangrot J."/>
            <person name="Rosling A."/>
        </authorList>
    </citation>
    <scope>NUCLEOTIDE SEQUENCE</scope>
    <source>
        <strain evidence="2">BR232B</strain>
    </source>
</reference>
<dbReference type="InterPro" id="IPR009737">
    <property type="entry name" value="Aim32/Apd1-like"/>
</dbReference>
<name>A0A9N9G5E6_9GLOM</name>
<dbReference type="SUPFAM" id="SSF52833">
    <property type="entry name" value="Thioredoxin-like"/>
    <property type="match status" value="1"/>
</dbReference>
<gene>
    <name evidence="2" type="ORF">PBRASI_LOCUS6877</name>
</gene>
<dbReference type="PANTHER" id="PTHR31902">
    <property type="entry name" value="ACTIN PATCHES DISTAL PROTEIN 1"/>
    <property type="match status" value="1"/>
</dbReference>
<feature type="compositionally biased region" description="Polar residues" evidence="1">
    <location>
        <begin position="20"/>
        <end position="36"/>
    </location>
</feature>
<dbReference type="Gene3D" id="3.40.30.10">
    <property type="entry name" value="Glutaredoxin"/>
    <property type="match status" value="1"/>
</dbReference>
<organism evidence="2 3">
    <name type="scientific">Paraglomus brasilianum</name>
    <dbReference type="NCBI Taxonomy" id="144538"/>
    <lineage>
        <taxon>Eukaryota</taxon>
        <taxon>Fungi</taxon>
        <taxon>Fungi incertae sedis</taxon>
        <taxon>Mucoromycota</taxon>
        <taxon>Glomeromycotina</taxon>
        <taxon>Glomeromycetes</taxon>
        <taxon>Paraglomerales</taxon>
        <taxon>Paraglomeraceae</taxon>
        <taxon>Paraglomus</taxon>
    </lineage>
</organism>
<proteinExistence type="predicted"/>
<dbReference type="PANTHER" id="PTHR31902:SF14">
    <property type="entry name" value="ACTIN PATCHES DISTAL PROTEIN 1"/>
    <property type="match status" value="1"/>
</dbReference>
<feature type="compositionally biased region" description="Polar residues" evidence="1">
    <location>
        <begin position="148"/>
        <end position="162"/>
    </location>
</feature>
<keyword evidence="3" id="KW-1185">Reference proteome</keyword>
<dbReference type="Proteomes" id="UP000789739">
    <property type="component" value="Unassembled WGS sequence"/>
</dbReference>
<sequence>MEKPNKLSRILEAIQSSFSLGPSLSDKSQNGKQPSASDAKVAKPQSLPNQTTPSQDELLTLDDIKNEDSCYACLDPCSLHPQYPRFLRIDRDTPLEGTVKPYIKHVAISTGKENWSKHIEDAEGLASVISKLTKGGLIKTKSKKKSPDSSNNVASDQQASSSESKRKPRIIITNCSRKSNSDIFSTTQDVMLFPEYIVIRNLSVKHADQFFQTYLSANTQPAENAESSSINSEKIANKAIIFICSHGRRDKRCGVTAPLLRNEFEKVLKEKKLDVQSKSDGVAVYMSSHVGGHKFAGNIIIYRDGQGIWYGRVNPCHCKAIIEKTVIEGKIIKDLYRGSMSGSFGEGKGGLIEW</sequence>
<dbReference type="AlphaFoldDB" id="A0A9N9G5E6"/>